<dbReference type="Pfam" id="PF01872">
    <property type="entry name" value="RibD_C"/>
    <property type="match status" value="1"/>
</dbReference>
<evidence type="ECO:0000256" key="14">
    <source>
        <dbReference type="PIRSR" id="PIRSR006769-2"/>
    </source>
</evidence>
<feature type="binding site" evidence="14">
    <location>
        <position position="218"/>
    </location>
    <ligand>
        <name>NADP(+)</name>
        <dbReference type="ChEBI" id="CHEBI:58349"/>
    </ligand>
</feature>
<dbReference type="InterPro" id="IPR004794">
    <property type="entry name" value="Eubact_RibD"/>
</dbReference>
<dbReference type="EC" id="1.1.1.193" evidence="12"/>
<organism evidence="17 18">
    <name type="scientific">Methylobrevis albus</name>
    <dbReference type="NCBI Taxonomy" id="2793297"/>
    <lineage>
        <taxon>Bacteria</taxon>
        <taxon>Pseudomonadati</taxon>
        <taxon>Pseudomonadota</taxon>
        <taxon>Alphaproteobacteria</taxon>
        <taxon>Hyphomicrobiales</taxon>
        <taxon>Pleomorphomonadaceae</taxon>
        <taxon>Methylobrevis</taxon>
    </lineage>
</organism>
<evidence type="ECO:0000256" key="9">
    <source>
        <dbReference type="ARBA" id="ARBA00022857"/>
    </source>
</evidence>
<comment type="pathway">
    <text evidence="2 12">Cofactor biosynthesis; riboflavin biosynthesis; 5-amino-6-(D-ribitylamino)uracil from GTP: step 2/4.</text>
</comment>
<comment type="catalytic activity">
    <reaction evidence="12">
        <text>2,5-diamino-6-hydroxy-4-(5-phosphoribosylamino)-pyrimidine + H2O + H(+) = 5-amino-6-(5-phospho-D-ribosylamino)uracil + NH4(+)</text>
        <dbReference type="Rhea" id="RHEA:21868"/>
        <dbReference type="ChEBI" id="CHEBI:15377"/>
        <dbReference type="ChEBI" id="CHEBI:15378"/>
        <dbReference type="ChEBI" id="CHEBI:28938"/>
        <dbReference type="ChEBI" id="CHEBI:58453"/>
        <dbReference type="ChEBI" id="CHEBI:58614"/>
        <dbReference type="EC" id="3.5.4.26"/>
    </reaction>
</comment>
<dbReference type="InterPro" id="IPR016192">
    <property type="entry name" value="APOBEC/CMP_deaminase_Zn-bd"/>
</dbReference>
<dbReference type="SUPFAM" id="SSF53927">
    <property type="entry name" value="Cytidine deaminase-like"/>
    <property type="match status" value="1"/>
</dbReference>
<keyword evidence="6 12" id="KW-0686">Riboflavin biosynthesis</keyword>
<accession>A0A931I5J7</accession>
<dbReference type="GO" id="GO:0008703">
    <property type="term" value="F:5-amino-6-(5-phosphoribosylamino)uracil reductase activity"/>
    <property type="evidence" value="ECO:0007669"/>
    <property type="project" value="UniProtKB-EC"/>
</dbReference>
<dbReference type="PROSITE" id="PS00903">
    <property type="entry name" value="CYT_DCMP_DEAMINASES_1"/>
    <property type="match status" value="1"/>
</dbReference>
<dbReference type="Gene3D" id="3.40.140.10">
    <property type="entry name" value="Cytidine Deaminase, domain 2"/>
    <property type="match status" value="1"/>
</dbReference>
<sequence>MKAPAGALRGGVGTPADVERDRRFMAAALAFGWRNQGLTWPNPSVGAILVQTIGGVPVVVGRGVTGHGGRPHAEAVAIAEAGEAARGATAYVTLEPCAHVGRGPPCADALITARVGRVVTAMSDPDPRVADAGHARIAAAGIPVTTGVLAAAASLAHAGHLSRVTRFRPHVCLKFAVSADGAIGRQGAGQVPISGALSRAYAHVMRAEHDAILVGIGTALADDPQLTCRLPGMMDRTPVRVVIDAEAALPVTSFLVRSAREHPVMVFVGSDAPPERVAALFEAGVAIRVADRLAGRIDLADVLFQLSQHGLGRIMVEGGARLAAGLLEADLVDEAVIVRTPFVVGADPVVAFPGPTPETGPGGLVAAERRRLGDDLMTRYVRPSFLKGE</sequence>
<dbReference type="PROSITE" id="PS51747">
    <property type="entry name" value="CYT_DCMP_DEAMINASES_2"/>
    <property type="match status" value="1"/>
</dbReference>
<reference evidence="17" key="1">
    <citation type="submission" date="2020-12" db="EMBL/GenBank/DDBJ databases">
        <title>Methylobrevis albus sp. nov., isolated from fresh water lack sediment.</title>
        <authorList>
            <person name="Zou Q."/>
        </authorList>
    </citation>
    <scope>NUCLEOTIDE SEQUENCE</scope>
    <source>
        <strain evidence="17">L22</strain>
    </source>
</reference>
<feature type="binding site" evidence="14">
    <location>
        <begin position="319"/>
        <end position="325"/>
    </location>
    <ligand>
        <name>NADP(+)</name>
        <dbReference type="ChEBI" id="CHEBI:58349"/>
    </ligand>
</feature>
<feature type="active site" description="Proton donor" evidence="13">
    <location>
        <position position="74"/>
    </location>
</feature>
<evidence type="ECO:0000259" key="16">
    <source>
        <dbReference type="PROSITE" id="PS51747"/>
    </source>
</evidence>
<dbReference type="Gene3D" id="3.40.430.10">
    <property type="entry name" value="Dihydrofolate Reductase, subunit A"/>
    <property type="match status" value="1"/>
</dbReference>
<evidence type="ECO:0000256" key="4">
    <source>
        <dbReference type="ARBA" id="ARBA00005259"/>
    </source>
</evidence>
<dbReference type="GO" id="GO:0009231">
    <property type="term" value="P:riboflavin biosynthetic process"/>
    <property type="evidence" value="ECO:0007669"/>
    <property type="project" value="UniProtKB-KW"/>
</dbReference>
<feature type="domain" description="CMP/dCMP-type deaminase" evidence="16">
    <location>
        <begin position="19"/>
        <end position="136"/>
    </location>
</feature>
<feature type="binding site" evidence="14">
    <location>
        <position position="206"/>
    </location>
    <ligand>
        <name>substrate</name>
    </ligand>
</feature>
<gene>
    <name evidence="17" type="primary">ribD</name>
    <name evidence="17" type="ORF">I5731_19340</name>
</gene>
<evidence type="ECO:0000313" key="17">
    <source>
        <dbReference type="EMBL" id="MBH0239984.1"/>
    </source>
</evidence>
<evidence type="ECO:0000256" key="13">
    <source>
        <dbReference type="PIRSR" id="PIRSR006769-1"/>
    </source>
</evidence>
<keyword evidence="9 12" id="KW-0521">NADP</keyword>
<evidence type="ECO:0000256" key="3">
    <source>
        <dbReference type="ARBA" id="ARBA00004910"/>
    </source>
</evidence>
<dbReference type="InterPro" id="IPR050765">
    <property type="entry name" value="Riboflavin_Biosynth_HTPR"/>
</dbReference>
<dbReference type="RefSeq" id="WP_197313050.1">
    <property type="nucleotide sequence ID" value="NZ_JADZLT010000056.1"/>
</dbReference>
<protein>
    <recommendedName>
        <fullName evidence="12">Riboflavin biosynthesis protein RibD</fullName>
    </recommendedName>
    <domain>
        <recommendedName>
            <fullName evidence="12">Diaminohydroxyphosphoribosylaminopyrimidine deaminase</fullName>
            <shortName evidence="12">DRAP deaminase</shortName>
            <ecNumber evidence="12">3.5.4.26</ecNumber>
        </recommendedName>
        <alternativeName>
            <fullName evidence="12">Riboflavin-specific deaminase</fullName>
        </alternativeName>
    </domain>
    <domain>
        <recommendedName>
            <fullName evidence="12">5-amino-6-(5-phosphoribosylamino)uracil reductase</fullName>
            <ecNumber evidence="12">1.1.1.193</ecNumber>
        </recommendedName>
        <alternativeName>
            <fullName evidence="12">HTP reductase</fullName>
        </alternativeName>
    </domain>
</protein>
<dbReference type="PANTHER" id="PTHR38011:SF7">
    <property type="entry name" value="2,5-DIAMINO-6-RIBOSYLAMINO-4(3H)-PYRIMIDINONE 5'-PHOSPHATE REDUCTASE"/>
    <property type="match status" value="1"/>
</dbReference>
<evidence type="ECO:0000256" key="15">
    <source>
        <dbReference type="PIRSR" id="PIRSR006769-3"/>
    </source>
</evidence>
<dbReference type="InterPro" id="IPR002125">
    <property type="entry name" value="CMP_dCMP_dom"/>
</dbReference>
<dbReference type="InterPro" id="IPR002734">
    <property type="entry name" value="RibDG_C"/>
</dbReference>
<evidence type="ECO:0000256" key="1">
    <source>
        <dbReference type="ARBA" id="ARBA00002151"/>
    </source>
</evidence>
<dbReference type="PANTHER" id="PTHR38011">
    <property type="entry name" value="DIHYDROFOLATE REDUCTASE FAMILY PROTEIN (AFU_ORTHOLOGUE AFUA_8G06820)"/>
    <property type="match status" value="1"/>
</dbReference>
<dbReference type="InterPro" id="IPR016193">
    <property type="entry name" value="Cytidine_deaminase-like"/>
</dbReference>
<evidence type="ECO:0000313" key="18">
    <source>
        <dbReference type="Proteomes" id="UP000631694"/>
    </source>
</evidence>
<dbReference type="GO" id="GO:0008835">
    <property type="term" value="F:diaminohydroxyphosphoribosylaminopyrimidine deaminase activity"/>
    <property type="evidence" value="ECO:0007669"/>
    <property type="project" value="UniProtKB-EC"/>
</dbReference>
<dbReference type="SUPFAM" id="SSF53597">
    <property type="entry name" value="Dihydrofolate reductase-like"/>
    <property type="match status" value="1"/>
</dbReference>
<feature type="binding site" evidence="15">
    <location>
        <position position="106"/>
    </location>
    <ligand>
        <name>Zn(2+)</name>
        <dbReference type="ChEBI" id="CHEBI:29105"/>
        <note>catalytic</note>
    </ligand>
</feature>
<evidence type="ECO:0000256" key="8">
    <source>
        <dbReference type="ARBA" id="ARBA00022833"/>
    </source>
</evidence>
<evidence type="ECO:0000256" key="7">
    <source>
        <dbReference type="ARBA" id="ARBA00022723"/>
    </source>
</evidence>
<dbReference type="AlphaFoldDB" id="A0A931I5J7"/>
<comment type="catalytic activity">
    <reaction evidence="12">
        <text>5-amino-6-(5-phospho-D-ribitylamino)uracil + NADP(+) = 5-amino-6-(5-phospho-D-ribosylamino)uracil + NADPH + H(+)</text>
        <dbReference type="Rhea" id="RHEA:17845"/>
        <dbReference type="ChEBI" id="CHEBI:15378"/>
        <dbReference type="ChEBI" id="CHEBI:57783"/>
        <dbReference type="ChEBI" id="CHEBI:58349"/>
        <dbReference type="ChEBI" id="CHEBI:58421"/>
        <dbReference type="ChEBI" id="CHEBI:58453"/>
        <dbReference type="EC" id="1.1.1.193"/>
    </reaction>
</comment>
<evidence type="ECO:0000256" key="6">
    <source>
        <dbReference type="ARBA" id="ARBA00022619"/>
    </source>
</evidence>
<dbReference type="InterPro" id="IPR024072">
    <property type="entry name" value="DHFR-like_dom_sf"/>
</dbReference>
<feature type="binding site" evidence="14">
    <location>
        <position position="317"/>
    </location>
    <ligand>
        <name>substrate</name>
    </ligand>
</feature>
<feature type="binding site" evidence="15">
    <location>
        <position position="97"/>
    </location>
    <ligand>
        <name>Zn(2+)</name>
        <dbReference type="ChEBI" id="CHEBI:29105"/>
        <note>catalytic</note>
    </ligand>
</feature>
<comment type="cofactor">
    <cofactor evidence="12 15">
        <name>Zn(2+)</name>
        <dbReference type="ChEBI" id="CHEBI:29105"/>
    </cofactor>
    <text evidence="12 15">Binds 1 zinc ion.</text>
</comment>
<dbReference type="EMBL" id="JADZLT010000056">
    <property type="protein sequence ID" value="MBH0239984.1"/>
    <property type="molecule type" value="Genomic_DNA"/>
</dbReference>
<feature type="binding site" evidence="15">
    <location>
        <position position="72"/>
    </location>
    <ligand>
        <name>Zn(2+)</name>
        <dbReference type="ChEBI" id="CHEBI:29105"/>
        <note>catalytic</note>
    </ligand>
</feature>
<evidence type="ECO:0000256" key="11">
    <source>
        <dbReference type="ARBA" id="ARBA00023268"/>
    </source>
</evidence>
<dbReference type="Pfam" id="PF00383">
    <property type="entry name" value="dCMP_cyt_deam_1"/>
    <property type="match status" value="1"/>
</dbReference>
<comment type="function">
    <text evidence="1 12">Converts 2,5-diamino-6-(ribosylamino)-4(3h)-pyrimidinone 5'-phosphate into 5-amino-6-(ribosylamino)-2,4(1h,3h)-pyrimidinedione 5'-phosphate.</text>
</comment>
<comment type="similarity">
    <text evidence="5 12">In the C-terminal section; belongs to the HTP reductase family.</text>
</comment>
<feature type="binding site" evidence="14">
    <location>
        <position position="226"/>
    </location>
    <ligand>
        <name>substrate</name>
    </ligand>
</feature>
<feature type="binding site" evidence="14">
    <location>
        <position position="229"/>
    </location>
    <ligand>
        <name>substrate</name>
    </ligand>
</feature>
<keyword evidence="7 12" id="KW-0479">Metal-binding</keyword>
<evidence type="ECO:0000256" key="5">
    <source>
        <dbReference type="ARBA" id="ARBA00007417"/>
    </source>
</evidence>
<feature type="binding site" evidence="14">
    <location>
        <position position="176"/>
    </location>
    <ligand>
        <name>NADP(+)</name>
        <dbReference type="ChEBI" id="CHEBI:58349"/>
    </ligand>
</feature>
<evidence type="ECO:0000256" key="10">
    <source>
        <dbReference type="ARBA" id="ARBA00023002"/>
    </source>
</evidence>
<comment type="pathway">
    <text evidence="3 12">Cofactor biosynthesis; riboflavin biosynthesis; 5-amino-6-(D-ribitylamino)uracil from GTP: step 3/4.</text>
</comment>
<dbReference type="GO" id="GO:0008270">
    <property type="term" value="F:zinc ion binding"/>
    <property type="evidence" value="ECO:0007669"/>
    <property type="project" value="InterPro"/>
</dbReference>
<keyword evidence="11" id="KW-0511">Multifunctional enzyme</keyword>
<keyword evidence="8 12" id="KW-0862">Zinc</keyword>
<proteinExistence type="inferred from homology"/>
<comment type="caution">
    <text evidence="17">The sequence shown here is derived from an EMBL/GenBank/DDBJ whole genome shotgun (WGS) entry which is preliminary data.</text>
</comment>
<dbReference type="Proteomes" id="UP000631694">
    <property type="component" value="Unassembled WGS sequence"/>
</dbReference>
<dbReference type="NCBIfam" id="TIGR00326">
    <property type="entry name" value="eubact_ribD"/>
    <property type="match status" value="1"/>
</dbReference>
<evidence type="ECO:0000256" key="12">
    <source>
        <dbReference type="PIRNR" id="PIRNR006769"/>
    </source>
</evidence>
<feature type="binding site" evidence="14">
    <location>
        <position position="222"/>
    </location>
    <ligand>
        <name>NADP(+)</name>
        <dbReference type="ChEBI" id="CHEBI:58349"/>
    </ligand>
</feature>
<keyword evidence="18" id="KW-1185">Reference proteome</keyword>
<keyword evidence="10 12" id="KW-0560">Oxidoreductase</keyword>
<evidence type="ECO:0000256" key="2">
    <source>
        <dbReference type="ARBA" id="ARBA00004882"/>
    </source>
</evidence>
<keyword evidence="12 17" id="KW-0378">Hydrolase</keyword>
<name>A0A931I5J7_9HYPH</name>
<dbReference type="EC" id="3.5.4.26" evidence="12"/>
<comment type="similarity">
    <text evidence="4 12">In the N-terminal section; belongs to the cytidine and deoxycytidylate deaminase family.</text>
</comment>
<dbReference type="PIRSF" id="PIRSF006769">
    <property type="entry name" value="RibD"/>
    <property type="match status" value="1"/>
</dbReference>